<dbReference type="EMBL" id="JACEIB010000026">
    <property type="protein sequence ID" value="MBA2935553.1"/>
    <property type="molecule type" value="Genomic_DNA"/>
</dbReference>
<feature type="transmembrane region" description="Helical" evidence="7">
    <location>
        <begin position="400"/>
        <end position="426"/>
    </location>
</feature>
<feature type="transmembrane region" description="Helical" evidence="7">
    <location>
        <begin position="331"/>
        <end position="351"/>
    </location>
</feature>
<dbReference type="Pfam" id="PF03916">
    <property type="entry name" value="NrfD"/>
    <property type="match status" value="1"/>
</dbReference>
<comment type="similarity">
    <text evidence="2">Belongs to the NrfD family.</text>
</comment>
<evidence type="ECO:0000256" key="7">
    <source>
        <dbReference type="SAM" id="Phobius"/>
    </source>
</evidence>
<evidence type="ECO:0000256" key="4">
    <source>
        <dbReference type="ARBA" id="ARBA00022692"/>
    </source>
</evidence>
<feature type="transmembrane region" description="Helical" evidence="7">
    <location>
        <begin position="79"/>
        <end position="98"/>
    </location>
</feature>
<proteinExistence type="inferred from homology"/>
<keyword evidence="3" id="KW-1003">Cell membrane</keyword>
<dbReference type="Proteomes" id="UP000570166">
    <property type="component" value="Unassembled WGS sequence"/>
</dbReference>
<dbReference type="PANTHER" id="PTHR43044">
    <property type="match status" value="1"/>
</dbReference>
<evidence type="ECO:0000256" key="5">
    <source>
        <dbReference type="ARBA" id="ARBA00022989"/>
    </source>
</evidence>
<feature type="transmembrane region" description="Helical" evidence="7">
    <location>
        <begin position="35"/>
        <end position="59"/>
    </location>
</feature>
<accession>A0A838L7T9</accession>
<keyword evidence="6 7" id="KW-0472">Membrane</keyword>
<sequence length="450" mass="49881">MSDAARWLLPSMFDHKAITDAIAGPLVEGKAGKRWWIAVLISLAVTGIGVIATGISFAYGPGMWGNNSAVVWGFPIANYVWWIGIGNAGTLISALLLLTRQKWRNAINRFAEAMTILAVSIAGLFPIIHLGRPMYFYWMAPYPNTMGLWPQWRSALVWDFWAILSYLLFSLIFFYLGLIPDLATLRDREGPSHWRRIWGAFALGWQGTPAQWRSHQRLQRVMAVIATPLVCSVHSIVGLDFAASLMPGWTESVFPPYFVVGAYFSGFAMVVLLALVIRSALGLEAMIRPAHLDACAKMLLAAGSVMLLSYGSEWMSALWTGEAADLRFLRFSFTGTYSGLTYGMILGNCLLPQLFWSPALRRSVPVLVIVSAGVLFGMYFERILIICNTLSIGYEPAAWTLYVPTLVDFAILLGTGGLFVFAFLLLSRVIPLVPMYEIRELAEVAKGEVR</sequence>
<feature type="transmembrane region" description="Helical" evidence="7">
    <location>
        <begin position="155"/>
        <end position="178"/>
    </location>
</feature>
<feature type="transmembrane region" description="Helical" evidence="7">
    <location>
        <begin position="257"/>
        <end position="277"/>
    </location>
</feature>
<evidence type="ECO:0000256" key="2">
    <source>
        <dbReference type="ARBA" id="ARBA00008929"/>
    </source>
</evidence>
<dbReference type="Gene3D" id="1.20.1630.10">
    <property type="entry name" value="Formate dehydrogenase/DMSO reductase domain"/>
    <property type="match status" value="1"/>
</dbReference>
<dbReference type="RefSeq" id="WP_160362775.1">
    <property type="nucleotide sequence ID" value="NZ_JACEIB010000026.1"/>
</dbReference>
<feature type="transmembrane region" description="Helical" evidence="7">
    <location>
        <begin position="110"/>
        <end position="135"/>
    </location>
</feature>
<evidence type="ECO:0000313" key="8">
    <source>
        <dbReference type="EMBL" id="MBA2935553.1"/>
    </source>
</evidence>
<evidence type="ECO:0000256" key="3">
    <source>
        <dbReference type="ARBA" id="ARBA00022475"/>
    </source>
</evidence>
<dbReference type="InterPro" id="IPR005614">
    <property type="entry name" value="NrfD-like"/>
</dbReference>
<dbReference type="PANTHER" id="PTHR43044:SF2">
    <property type="entry name" value="POLYSULPHIDE REDUCTASE NRFD"/>
    <property type="match status" value="1"/>
</dbReference>
<feature type="transmembrane region" description="Helical" evidence="7">
    <location>
        <begin position="298"/>
        <end position="319"/>
    </location>
</feature>
<keyword evidence="5 7" id="KW-1133">Transmembrane helix</keyword>
<evidence type="ECO:0000256" key="6">
    <source>
        <dbReference type="ARBA" id="ARBA00023136"/>
    </source>
</evidence>
<feature type="transmembrane region" description="Helical" evidence="7">
    <location>
        <begin position="221"/>
        <end position="245"/>
    </location>
</feature>
<reference evidence="8 9" key="1">
    <citation type="submission" date="2020-07" db="EMBL/GenBank/DDBJ databases">
        <authorList>
            <person name="Sun Q."/>
        </authorList>
    </citation>
    <scope>NUCLEOTIDE SEQUENCE [LARGE SCALE GENOMIC DNA]</scope>
    <source>
        <strain evidence="8 9">CGMCC 1.13654</strain>
    </source>
</reference>
<feature type="transmembrane region" description="Helical" evidence="7">
    <location>
        <begin position="363"/>
        <end position="380"/>
    </location>
</feature>
<name>A0A838L7T9_9SPHN</name>
<keyword evidence="4 7" id="KW-0812">Transmembrane</keyword>
<gene>
    <name evidence="8" type="primary">nrfD</name>
    <name evidence="8" type="ORF">HZF05_15815</name>
</gene>
<protein>
    <submittedName>
        <fullName evidence="8">Polysulfide reductase NrfD</fullName>
    </submittedName>
</protein>
<evidence type="ECO:0000313" key="9">
    <source>
        <dbReference type="Proteomes" id="UP000570166"/>
    </source>
</evidence>
<comment type="subcellular location">
    <subcellularLocation>
        <location evidence="1">Cell membrane</location>
        <topology evidence="1">Multi-pass membrane protein</topology>
    </subcellularLocation>
</comment>
<evidence type="ECO:0000256" key="1">
    <source>
        <dbReference type="ARBA" id="ARBA00004651"/>
    </source>
</evidence>
<dbReference type="AlphaFoldDB" id="A0A838L7T9"/>
<dbReference type="GO" id="GO:0005886">
    <property type="term" value="C:plasma membrane"/>
    <property type="evidence" value="ECO:0007669"/>
    <property type="project" value="UniProtKB-SubCell"/>
</dbReference>
<comment type="caution">
    <text evidence="8">The sequence shown here is derived from an EMBL/GenBank/DDBJ whole genome shotgun (WGS) entry which is preliminary data.</text>
</comment>
<organism evidence="8 9">
    <name type="scientific">Sphingomonas chungangi</name>
    <dbReference type="NCBI Taxonomy" id="2683589"/>
    <lineage>
        <taxon>Bacteria</taxon>
        <taxon>Pseudomonadati</taxon>
        <taxon>Pseudomonadota</taxon>
        <taxon>Alphaproteobacteria</taxon>
        <taxon>Sphingomonadales</taxon>
        <taxon>Sphingomonadaceae</taxon>
        <taxon>Sphingomonas</taxon>
    </lineage>
</organism>
<keyword evidence="9" id="KW-1185">Reference proteome</keyword>